<dbReference type="AlphaFoldDB" id="A0A0M3HSY3"/>
<evidence type="ECO:0000313" key="1">
    <source>
        <dbReference type="Proteomes" id="UP000036681"/>
    </source>
</evidence>
<dbReference type="Proteomes" id="UP000036681">
    <property type="component" value="Unplaced"/>
</dbReference>
<sequence>MAHNTYTQPVARCAVPPYRNCDTTRRYGRRGTKDGAHVWSSHLLASDPPNECG</sequence>
<organism evidence="1 2">
    <name type="scientific">Ascaris lumbricoides</name>
    <name type="common">Giant roundworm</name>
    <dbReference type="NCBI Taxonomy" id="6252"/>
    <lineage>
        <taxon>Eukaryota</taxon>
        <taxon>Metazoa</taxon>
        <taxon>Ecdysozoa</taxon>
        <taxon>Nematoda</taxon>
        <taxon>Chromadorea</taxon>
        <taxon>Rhabditida</taxon>
        <taxon>Spirurina</taxon>
        <taxon>Ascaridomorpha</taxon>
        <taxon>Ascaridoidea</taxon>
        <taxon>Ascarididae</taxon>
        <taxon>Ascaris</taxon>
    </lineage>
</organism>
<proteinExistence type="predicted"/>
<name>A0A0M3HSY3_ASCLU</name>
<reference evidence="2" key="1">
    <citation type="submission" date="2017-02" db="UniProtKB">
        <authorList>
            <consortium name="WormBaseParasite"/>
        </authorList>
    </citation>
    <scope>IDENTIFICATION</scope>
</reference>
<dbReference type="WBParaSite" id="ALUE_0000566901-mRNA-1">
    <property type="protein sequence ID" value="ALUE_0000566901-mRNA-1"/>
    <property type="gene ID" value="ALUE_0000566901"/>
</dbReference>
<protein>
    <submittedName>
        <fullName evidence="2">Uncharacterized protein</fullName>
    </submittedName>
</protein>
<keyword evidence="1" id="KW-1185">Reference proteome</keyword>
<accession>A0A0M3HSY3</accession>
<evidence type="ECO:0000313" key="2">
    <source>
        <dbReference type="WBParaSite" id="ALUE_0000566901-mRNA-1"/>
    </source>
</evidence>